<organism evidence="8 9">
    <name type="scientific">Batillaria attramentaria</name>
    <dbReference type="NCBI Taxonomy" id="370345"/>
    <lineage>
        <taxon>Eukaryota</taxon>
        <taxon>Metazoa</taxon>
        <taxon>Spiralia</taxon>
        <taxon>Lophotrochozoa</taxon>
        <taxon>Mollusca</taxon>
        <taxon>Gastropoda</taxon>
        <taxon>Caenogastropoda</taxon>
        <taxon>Sorbeoconcha</taxon>
        <taxon>Cerithioidea</taxon>
        <taxon>Batillariidae</taxon>
        <taxon>Batillaria</taxon>
    </lineage>
</organism>
<dbReference type="Proteomes" id="UP001519460">
    <property type="component" value="Unassembled WGS sequence"/>
</dbReference>
<proteinExistence type="predicted"/>
<evidence type="ECO:0000259" key="7">
    <source>
        <dbReference type="PROSITE" id="PS50922"/>
    </source>
</evidence>
<dbReference type="InterPro" id="IPR050846">
    <property type="entry name" value="TLCD"/>
</dbReference>
<dbReference type="InterPro" id="IPR006634">
    <property type="entry name" value="TLC-dom"/>
</dbReference>
<dbReference type="PROSITE" id="PS50922">
    <property type="entry name" value="TLC"/>
    <property type="match status" value="1"/>
</dbReference>
<evidence type="ECO:0000256" key="1">
    <source>
        <dbReference type="ARBA" id="ARBA00004141"/>
    </source>
</evidence>
<feature type="transmembrane region" description="Helical" evidence="6">
    <location>
        <begin position="93"/>
        <end position="114"/>
    </location>
</feature>
<keyword evidence="4 5" id="KW-0472">Membrane</keyword>
<protein>
    <recommendedName>
        <fullName evidence="7">TLC domain-containing protein</fullName>
    </recommendedName>
</protein>
<evidence type="ECO:0000313" key="9">
    <source>
        <dbReference type="Proteomes" id="UP001519460"/>
    </source>
</evidence>
<keyword evidence="9" id="KW-1185">Reference proteome</keyword>
<evidence type="ECO:0000256" key="6">
    <source>
        <dbReference type="SAM" id="Phobius"/>
    </source>
</evidence>
<evidence type="ECO:0000256" key="4">
    <source>
        <dbReference type="ARBA" id="ARBA00023136"/>
    </source>
</evidence>
<name>A0ABD0JYU7_9CAEN</name>
<evidence type="ECO:0000256" key="5">
    <source>
        <dbReference type="PROSITE-ProRule" id="PRU00205"/>
    </source>
</evidence>
<reference evidence="8 9" key="1">
    <citation type="journal article" date="2023" name="Sci. Data">
        <title>Genome assembly of the Korean intertidal mud-creeper Batillaria attramentaria.</title>
        <authorList>
            <person name="Patra A.K."/>
            <person name="Ho P.T."/>
            <person name="Jun S."/>
            <person name="Lee S.J."/>
            <person name="Kim Y."/>
            <person name="Won Y.J."/>
        </authorList>
    </citation>
    <scope>NUCLEOTIDE SEQUENCE [LARGE SCALE GENOMIC DNA]</scope>
    <source>
        <strain evidence="8">Wonlab-2016</strain>
    </source>
</reference>
<sequence length="279" mass="31941">MGRPLNTVVFDSTYYPAVAVSFVFFLTLFKFVSPTLSTKLSEGYNQLTNAQQIDWNTRMISTVHATVVSSMCAYSLIYDNDISEEPIWWDAPMVRASCAIVVGYMAADIVIMTIHYQQVGEVFYFFHHGASMYAYYYVMTYGVLPYFANYRLVAEFSTPFVNQRWYLAVLGYSKSSPVFVANGVAMAVTFFAVRVAMIPPYWLKVYSVYGTEGFNRLGHIQMVLIITCAILDMINLFWFYKIYRGCRKVIEFTFMKDRESEPAVRVAAARARDKGVKAE</sequence>
<dbReference type="SMART" id="SM00724">
    <property type="entry name" value="TLC"/>
    <property type="match status" value="1"/>
</dbReference>
<dbReference type="PANTHER" id="PTHR13439:SF0">
    <property type="entry name" value="TOPOISOMERASE I DAMAGE AFFECTED PROTEIN 4"/>
    <property type="match status" value="1"/>
</dbReference>
<evidence type="ECO:0000256" key="3">
    <source>
        <dbReference type="ARBA" id="ARBA00022989"/>
    </source>
</evidence>
<evidence type="ECO:0000256" key="2">
    <source>
        <dbReference type="ARBA" id="ARBA00022692"/>
    </source>
</evidence>
<dbReference type="AlphaFoldDB" id="A0ABD0JYU7"/>
<dbReference type="Pfam" id="PF03798">
    <property type="entry name" value="TRAM_LAG1_CLN8"/>
    <property type="match status" value="1"/>
</dbReference>
<gene>
    <name evidence="8" type="ORF">BaRGS_00028901</name>
</gene>
<dbReference type="PANTHER" id="PTHR13439">
    <property type="entry name" value="CT120 PROTEIN"/>
    <property type="match status" value="1"/>
</dbReference>
<comment type="subcellular location">
    <subcellularLocation>
        <location evidence="1">Membrane</location>
        <topology evidence="1">Multi-pass membrane protein</topology>
    </subcellularLocation>
</comment>
<evidence type="ECO:0000313" key="8">
    <source>
        <dbReference type="EMBL" id="KAK7479821.1"/>
    </source>
</evidence>
<feature type="transmembrane region" description="Helical" evidence="6">
    <location>
        <begin position="175"/>
        <end position="197"/>
    </location>
</feature>
<dbReference type="GO" id="GO:0016020">
    <property type="term" value="C:membrane"/>
    <property type="evidence" value="ECO:0007669"/>
    <property type="project" value="UniProtKB-SubCell"/>
</dbReference>
<feature type="transmembrane region" description="Helical" evidence="6">
    <location>
        <begin position="134"/>
        <end position="154"/>
    </location>
</feature>
<feature type="transmembrane region" description="Helical" evidence="6">
    <location>
        <begin position="12"/>
        <end position="32"/>
    </location>
</feature>
<keyword evidence="2 5" id="KW-0812">Transmembrane</keyword>
<dbReference type="EMBL" id="JACVVK020000294">
    <property type="protein sequence ID" value="KAK7479821.1"/>
    <property type="molecule type" value="Genomic_DNA"/>
</dbReference>
<keyword evidence="3 6" id="KW-1133">Transmembrane helix</keyword>
<feature type="transmembrane region" description="Helical" evidence="6">
    <location>
        <begin position="217"/>
        <end position="240"/>
    </location>
</feature>
<feature type="domain" description="TLC" evidence="7">
    <location>
        <begin position="50"/>
        <end position="251"/>
    </location>
</feature>
<accession>A0ABD0JYU7</accession>
<comment type="caution">
    <text evidence="8">The sequence shown here is derived from an EMBL/GenBank/DDBJ whole genome shotgun (WGS) entry which is preliminary data.</text>
</comment>